<dbReference type="InterPro" id="IPR000209">
    <property type="entry name" value="Peptidase_S8/S53_dom"/>
</dbReference>
<keyword evidence="7" id="KW-1185">Reference proteome</keyword>
<dbReference type="Proteomes" id="UP000249016">
    <property type="component" value="Unassembled WGS sequence"/>
</dbReference>
<dbReference type="Pfam" id="PF00082">
    <property type="entry name" value="Peptidase_S8"/>
    <property type="match status" value="1"/>
</dbReference>
<dbReference type="GO" id="GO:0006508">
    <property type="term" value="P:proteolysis"/>
    <property type="evidence" value="ECO:0007669"/>
    <property type="project" value="UniProtKB-KW"/>
</dbReference>
<feature type="compositionally biased region" description="Basic residues" evidence="4">
    <location>
        <begin position="14"/>
        <end position="23"/>
    </location>
</feature>
<evidence type="ECO:0000256" key="4">
    <source>
        <dbReference type="SAM" id="MobiDB-lite"/>
    </source>
</evidence>
<keyword evidence="3" id="KW-0720">Serine protease</keyword>
<dbReference type="InterPro" id="IPR015500">
    <property type="entry name" value="Peptidase_S8_subtilisin-rel"/>
</dbReference>
<evidence type="ECO:0000313" key="6">
    <source>
        <dbReference type="EMBL" id="RAI75302.1"/>
    </source>
</evidence>
<dbReference type="GO" id="GO:0004252">
    <property type="term" value="F:serine-type endopeptidase activity"/>
    <property type="evidence" value="ECO:0007669"/>
    <property type="project" value="InterPro"/>
</dbReference>
<evidence type="ECO:0000256" key="2">
    <source>
        <dbReference type="ARBA" id="ARBA00022801"/>
    </source>
</evidence>
<evidence type="ECO:0000313" key="7">
    <source>
        <dbReference type="Proteomes" id="UP000249016"/>
    </source>
</evidence>
<proteinExistence type="predicted"/>
<dbReference type="PRINTS" id="PR00723">
    <property type="entry name" value="SUBTILISIN"/>
</dbReference>
<dbReference type="InterPro" id="IPR034074">
    <property type="entry name" value="Y4bN_pept_dom"/>
</dbReference>
<sequence>MGFEHLSLREKKVGKPKAPQFKKKVSEGTAQRNRNFGQHGAALRQSYSNVQGDWTNLLAERQALGMPPVLNPNQIPVFLRIDPSEFDIEFIKKTFNIEIISEQGNGYIIGVSTDNFIGLEDKIQRFLNQRRGGGRVPLLWSIESGNQWRIDEILSESLLAKWGLIDDRVVYQVDVGIACNVVGNDPPKPRQFETDDSYASRLDEWRNARSELYDTRSMQRQNDFDRFLVGIEGRRVGSIIDLNDSFGCRIELTGAGLKDLVLTYPYLFDVSEVPIINIPDSGNSTLPNVFGATITAPMPNAPKVCVIDSGIMEGHQLLYPAIDSTSSYCFIIGQETNVADEVNNGGHGTKVAGAILYPDHIPDSGTYELPFWIQNAKILDSSNTLSDSMSPSELMIQIVNQYRPTRLFNLSVASRIPCEQIHMSEWAATLDQLIWKHDVLFVTAVGNIRFAEIVAYLQSAIPYPNYLLDSAGSRLSEPSQSSFSLAVGSVCLDSYEDEDLQSFGQKDDPSSFSKTGPGMWGTVKPDVVEYGGDWVRKKVFDNTLITQHTICPPLVRSTLHGGSFVGRDDKGTSFAAPKVTHILAALQQILPNTSSAMLYRALLVQSARLPKEKFVRPTEKDLRLYGYGIPSKARALGNEPNRATLFASDFLSGSKAHIYTVSIPEDIRRPGGEYSVLIEVTLAFKARPRRTRRKTNSYLSTWLSWESTKVGESYDVFSKRVVEYLDGETFDAIEYRRRSYESMPWSIRTNVSHGDVRGFKRQDSTLQKDWCIIPSNKLVEEFSIAIVGHKGWDKDPDAEAPYSIVVSFEYLNADINVYEQLRVANQVEIQIQQKV</sequence>
<dbReference type="Gene3D" id="3.40.50.200">
    <property type="entry name" value="Peptidase S8/S53 domain"/>
    <property type="match status" value="1"/>
</dbReference>
<reference evidence="6 7" key="1">
    <citation type="submission" date="2018-06" db="EMBL/GenBank/DDBJ databases">
        <title>Spirosoma sp. HMF3257 Genome sequencing and assembly.</title>
        <authorList>
            <person name="Kang H."/>
            <person name="Cha I."/>
            <person name="Kim H."/>
            <person name="Kang J."/>
            <person name="Joh K."/>
        </authorList>
    </citation>
    <scope>NUCLEOTIDE SEQUENCE [LARGE SCALE GENOMIC DNA]</scope>
    <source>
        <strain evidence="6 7">HMF3257</strain>
    </source>
</reference>
<feature type="compositionally biased region" description="Basic and acidic residues" evidence="4">
    <location>
        <begin position="1"/>
        <end position="13"/>
    </location>
</feature>
<feature type="region of interest" description="Disordered" evidence="4">
    <location>
        <begin position="1"/>
        <end position="31"/>
    </location>
</feature>
<accession>A0A327NJI4</accession>
<dbReference type="OrthoDB" id="1100338at2"/>
<organism evidence="6 7">
    <name type="scientific">Spirosoma telluris</name>
    <dbReference type="NCBI Taxonomy" id="2183553"/>
    <lineage>
        <taxon>Bacteria</taxon>
        <taxon>Pseudomonadati</taxon>
        <taxon>Bacteroidota</taxon>
        <taxon>Cytophagia</taxon>
        <taxon>Cytophagales</taxon>
        <taxon>Cytophagaceae</taxon>
        <taxon>Spirosoma</taxon>
    </lineage>
</organism>
<dbReference type="SUPFAM" id="SSF52743">
    <property type="entry name" value="Subtilisin-like"/>
    <property type="match status" value="1"/>
</dbReference>
<dbReference type="AlphaFoldDB" id="A0A327NJI4"/>
<evidence type="ECO:0000256" key="3">
    <source>
        <dbReference type="ARBA" id="ARBA00022825"/>
    </source>
</evidence>
<name>A0A327NJI4_9BACT</name>
<dbReference type="InterPro" id="IPR036852">
    <property type="entry name" value="Peptidase_S8/S53_dom_sf"/>
</dbReference>
<keyword evidence="1" id="KW-0645">Protease</keyword>
<dbReference type="EMBL" id="QLII01000001">
    <property type="protein sequence ID" value="RAI75302.1"/>
    <property type="molecule type" value="Genomic_DNA"/>
</dbReference>
<dbReference type="CDD" id="cd04847">
    <property type="entry name" value="Peptidases_S8_Subtilisin_like_2"/>
    <property type="match status" value="1"/>
</dbReference>
<evidence type="ECO:0000256" key="1">
    <source>
        <dbReference type="ARBA" id="ARBA00022670"/>
    </source>
</evidence>
<keyword evidence="2" id="KW-0378">Hydrolase</keyword>
<gene>
    <name evidence="6" type="ORF">HMF3257_15945</name>
</gene>
<protein>
    <submittedName>
        <fullName evidence="6">Peptidase S8</fullName>
    </submittedName>
</protein>
<feature type="domain" description="Peptidase S8/S53" evidence="5">
    <location>
        <begin position="302"/>
        <end position="628"/>
    </location>
</feature>
<dbReference type="RefSeq" id="WP_111343574.1">
    <property type="nucleotide sequence ID" value="NZ_QLII01000001.1"/>
</dbReference>
<evidence type="ECO:0000259" key="5">
    <source>
        <dbReference type="Pfam" id="PF00082"/>
    </source>
</evidence>
<comment type="caution">
    <text evidence="6">The sequence shown here is derived from an EMBL/GenBank/DDBJ whole genome shotgun (WGS) entry which is preliminary data.</text>
</comment>